<dbReference type="AlphaFoldDB" id="A0A7S0GYA9"/>
<feature type="compositionally biased region" description="Low complexity" evidence="1">
    <location>
        <begin position="33"/>
        <end position="43"/>
    </location>
</feature>
<name>A0A7S0GYA9_9EUKA</name>
<organism evidence="2">
    <name type="scientific">Amorphochlora amoebiformis</name>
    <dbReference type="NCBI Taxonomy" id="1561963"/>
    <lineage>
        <taxon>Eukaryota</taxon>
        <taxon>Sar</taxon>
        <taxon>Rhizaria</taxon>
        <taxon>Cercozoa</taxon>
        <taxon>Chlorarachniophyceae</taxon>
        <taxon>Amorphochlora</taxon>
    </lineage>
</organism>
<sequence>MDIPRQTSFSKEGKSESLPRIPMLGEDFKFKGSTRSVPVTPSRRSSKSKAMQFPRPPLLRRRKGWRQLPHIQVPGRSDKMGIVTPLMPTPLQNAGQPILELDGTPINKRSKPDAYEVLLTPAPPKGMEISN</sequence>
<evidence type="ECO:0000256" key="1">
    <source>
        <dbReference type="SAM" id="MobiDB-lite"/>
    </source>
</evidence>
<evidence type="ECO:0000313" key="2">
    <source>
        <dbReference type="EMBL" id="CAD8444494.1"/>
    </source>
</evidence>
<reference evidence="2" key="1">
    <citation type="submission" date="2021-01" db="EMBL/GenBank/DDBJ databases">
        <authorList>
            <person name="Corre E."/>
            <person name="Pelletier E."/>
            <person name="Niang G."/>
            <person name="Scheremetjew M."/>
            <person name="Finn R."/>
            <person name="Kale V."/>
            <person name="Holt S."/>
            <person name="Cochrane G."/>
            <person name="Meng A."/>
            <person name="Brown T."/>
            <person name="Cohen L."/>
        </authorList>
    </citation>
    <scope>NUCLEOTIDE SEQUENCE</scope>
    <source>
        <strain evidence="2">CCMP2058</strain>
    </source>
</reference>
<proteinExistence type="predicted"/>
<feature type="region of interest" description="Disordered" evidence="1">
    <location>
        <begin position="1"/>
        <end position="57"/>
    </location>
</feature>
<accession>A0A7S0GYA9</accession>
<dbReference type="EMBL" id="HBEM01011027">
    <property type="protein sequence ID" value="CAD8444494.1"/>
    <property type="molecule type" value="Transcribed_RNA"/>
</dbReference>
<protein>
    <submittedName>
        <fullName evidence="2">Uncharacterized protein</fullName>
    </submittedName>
</protein>
<feature type="compositionally biased region" description="Polar residues" evidence="1">
    <location>
        <begin position="1"/>
        <end position="10"/>
    </location>
</feature>
<gene>
    <name evidence="2" type="ORF">LAMO00422_LOCUS7722</name>
</gene>